<comment type="caution">
    <text evidence="1">The sequence shown here is derived from an EMBL/GenBank/DDBJ whole genome shotgun (WGS) entry which is preliminary data.</text>
</comment>
<accession>A0A7K1SMI7</accession>
<evidence type="ECO:0000313" key="2">
    <source>
        <dbReference type="Proteomes" id="UP000436006"/>
    </source>
</evidence>
<dbReference type="AlphaFoldDB" id="A0A7K1SMI7"/>
<sequence>MKTQNVLRIGQLANTLEAQELKRPDLVAELKAIFIAETGENPWAKPIEDMSQAHLDSLRDTYLGECDNLANFHTFWHNYLSTDPEPEEISKLFQQIKEWGYVLDEVSETI</sequence>
<name>A0A7K1SMI7_9BACT</name>
<protein>
    <submittedName>
        <fullName evidence="1">Uncharacterized protein</fullName>
    </submittedName>
</protein>
<organism evidence="1 2">
    <name type="scientific">Spirosoma arboris</name>
    <dbReference type="NCBI Taxonomy" id="2682092"/>
    <lineage>
        <taxon>Bacteria</taxon>
        <taxon>Pseudomonadati</taxon>
        <taxon>Bacteroidota</taxon>
        <taxon>Cytophagia</taxon>
        <taxon>Cytophagales</taxon>
        <taxon>Cytophagaceae</taxon>
        <taxon>Spirosoma</taxon>
    </lineage>
</organism>
<evidence type="ECO:0000313" key="1">
    <source>
        <dbReference type="EMBL" id="MVM35012.1"/>
    </source>
</evidence>
<dbReference type="RefSeq" id="WP_157589824.1">
    <property type="nucleotide sequence ID" value="NZ_WPIN01000019.1"/>
</dbReference>
<dbReference type="EMBL" id="WPIN01000019">
    <property type="protein sequence ID" value="MVM35012.1"/>
    <property type="molecule type" value="Genomic_DNA"/>
</dbReference>
<proteinExistence type="predicted"/>
<reference evidence="1 2" key="1">
    <citation type="submission" date="2019-12" db="EMBL/GenBank/DDBJ databases">
        <title>Spirosoma sp. HMF4905 genome sequencing and assembly.</title>
        <authorList>
            <person name="Kang H."/>
            <person name="Cha I."/>
            <person name="Kim H."/>
            <person name="Joh K."/>
        </authorList>
    </citation>
    <scope>NUCLEOTIDE SEQUENCE [LARGE SCALE GENOMIC DNA]</scope>
    <source>
        <strain evidence="1 2">HMF4905</strain>
    </source>
</reference>
<gene>
    <name evidence="1" type="ORF">GO755_33605</name>
</gene>
<keyword evidence="2" id="KW-1185">Reference proteome</keyword>
<dbReference type="Proteomes" id="UP000436006">
    <property type="component" value="Unassembled WGS sequence"/>
</dbReference>